<evidence type="ECO:0000313" key="3">
    <source>
        <dbReference type="Proteomes" id="UP001157006"/>
    </source>
</evidence>
<dbReference type="EMBL" id="CATIWC010001985">
    <property type="protein sequence ID" value="CAI8584586.1"/>
    <property type="molecule type" value="Genomic_DNA"/>
</dbReference>
<proteinExistence type="predicted"/>
<feature type="chain" id="PRO_5043874910" description="Secreted protein" evidence="1">
    <location>
        <begin position="20"/>
        <end position="107"/>
    </location>
</feature>
<keyword evidence="3" id="KW-1185">Reference proteome</keyword>
<sequence>MASLILLISDLLWIHERDATALLAAYPPSSLSSSSSAAAVAHRKSLKDEETVIDNTPLEFESRDQWRTRSSPEDMLPTECADLALAEGPLCPPYRASLFITRELRSS</sequence>
<dbReference type="AlphaFoldDB" id="A0AAV0YEX6"/>
<comment type="caution">
    <text evidence="2">The sequence shown here is derived from an EMBL/GenBank/DDBJ whole genome shotgun (WGS) entry which is preliminary data.</text>
</comment>
<evidence type="ECO:0008006" key="4">
    <source>
        <dbReference type="Google" id="ProtNLM"/>
    </source>
</evidence>
<evidence type="ECO:0000313" key="2">
    <source>
        <dbReference type="EMBL" id="CAI8584586.1"/>
    </source>
</evidence>
<evidence type="ECO:0000256" key="1">
    <source>
        <dbReference type="SAM" id="SignalP"/>
    </source>
</evidence>
<accession>A0AAV0YEX6</accession>
<feature type="signal peptide" evidence="1">
    <location>
        <begin position="1"/>
        <end position="19"/>
    </location>
</feature>
<dbReference type="Proteomes" id="UP001157006">
    <property type="component" value="Unassembled WGS sequence"/>
</dbReference>
<protein>
    <recommendedName>
        <fullName evidence="4">Secreted protein</fullName>
    </recommendedName>
</protein>
<gene>
    <name evidence="2" type="ORF">VFH_U082040</name>
</gene>
<name>A0AAV0YEX6_VICFA</name>
<reference evidence="2 3" key="1">
    <citation type="submission" date="2023-01" db="EMBL/GenBank/DDBJ databases">
        <authorList>
            <person name="Kreplak J."/>
        </authorList>
    </citation>
    <scope>NUCLEOTIDE SEQUENCE [LARGE SCALE GENOMIC DNA]</scope>
</reference>
<organism evidence="2 3">
    <name type="scientific">Vicia faba</name>
    <name type="common">Broad bean</name>
    <name type="synonym">Faba vulgaris</name>
    <dbReference type="NCBI Taxonomy" id="3906"/>
    <lineage>
        <taxon>Eukaryota</taxon>
        <taxon>Viridiplantae</taxon>
        <taxon>Streptophyta</taxon>
        <taxon>Embryophyta</taxon>
        <taxon>Tracheophyta</taxon>
        <taxon>Spermatophyta</taxon>
        <taxon>Magnoliopsida</taxon>
        <taxon>eudicotyledons</taxon>
        <taxon>Gunneridae</taxon>
        <taxon>Pentapetalae</taxon>
        <taxon>rosids</taxon>
        <taxon>fabids</taxon>
        <taxon>Fabales</taxon>
        <taxon>Fabaceae</taxon>
        <taxon>Papilionoideae</taxon>
        <taxon>50 kb inversion clade</taxon>
        <taxon>NPAAA clade</taxon>
        <taxon>Hologalegina</taxon>
        <taxon>IRL clade</taxon>
        <taxon>Fabeae</taxon>
        <taxon>Vicia</taxon>
    </lineage>
</organism>
<keyword evidence="1" id="KW-0732">Signal</keyword>